<comment type="caution">
    <text evidence="2">The sequence shown here is derived from an EMBL/GenBank/DDBJ whole genome shotgun (WGS) entry which is preliminary data.</text>
</comment>
<feature type="signal peptide" evidence="1">
    <location>
        <begin position="1"/>
        <end position="19"/>
    </location>
</feature>
<gene>
    <name evidence="2" type="ORF">GJV76_03385</name>
</gene>
<sequence length="132" mass="15754">MFKKHFLLLCLVCTLSTFSQEKTESDTLIAYEIIYVNKEVFDKQIFLTNVELFYTEEGKTFYLEGFNHTGEKTIIALKYAQTNKGIDYFEFFNNEYEFINDEEQAIFYFKSKSKQVKDTSDSMYRVIQIQKN</sequence>
<reference evidence="2 3" key="1">
    <citation type="submission" date="2019-11" db="EMBL/GenBank/DDBJ databases">
        <title>Genome of Strain BIT-d1.</title>
        <authorList>
            <person name="Yang Y."/>
        </authorList>
    </citation>
    <scope>NUCLEOTIDE SEQUENCE [LARGE SCALE GENOMIC DNA]</scope>
    <source>
        <strain evidence="2 3">BIT-d1</strain>
    </source>
</reference>
<accession>A0A6I3LHB0</accession>
<keyword evidence="3" id="KW-1185">Reference proteome</keyword>
<evidence type="ECO:0000313" key="3">
    <source>
        <dbReference type="Proteomes" id="UP000438760"/>
    </source>
</evidence>
<protein>
    <submittedName>
        <fullName evidence="2">Uncharacterized protein</fullName>
    </submittedName>
</protein>
<evidence type="ECO:0000256" key="1">
    <source>
        <dbReference type="SAM" id="SignalP"/>
    </source>
</evidence>
<name>A0A6I3LHB0_9FLAO</name>
<dbReference type="RefSeq" id="WP_155091238.1">
    <property type="nucleotide sequence ID" value="NZ_WMJX01000004.1"/>
</dbReference>
<proteinExistence type="predicted"/>
<dbReference type="AlphaFoldDB" id="A0A6I3LHB0"/>
<dbReference type="EMBL" id="WMJX01000004">
    <property type="protein sequence ID" value="MTG97184.1"/>
    <property type="molecule type" value="Genomic_DNA"/>
</dbReference>
<dbReference type="OrthoDB" id="9919004at2"/>
<dbReference type="Proteomes" id="UP000438760">
    <property type="component" value="Unassembled WGS sequence"/>
</dbReference>
<evidence type="ECO:0000313" key="2">
    <source>
        <dbReference type="EMBL" id="MTG97184.1"/>
    </source>
</evidence>
<keyword evidence="1" id="KW-0732">Signal</keyword>
<feature type="chain" id="PRO_5026258878" evidence="1">
    <location>
        <begin position="20"/>
        <end position="132"/>
    </location>
</feature>
<organism evidence="2 3">
    <name type="scientific">Myroides albus</name>
    <dbReference type="NCBI Taxonomy" id="2562892"/>
    <lineage>
        <taxon>Bacteria</taxon>
        <taxon>Pseudomonadati</taxon>
        <taxon>Bacteroidota</taxon>
        <taxon>Flavobacteriia</taxon>
        <taxon>Flavobacteriales</taxon>
        <taxon>Flavobacteriaceae</taxon>
        <taxon>Myroides</taxon>
    </lineage>
</organism>